<reference evidence="1 2" key="2">
    <citation type="journal article" date="2023" name="Mol. Biol. Evol.">
        <title>Genomics of Secondarily Temperate Adaptation in the Only Non-Antarctic Icefish.</title>
        <authorList>
            <person name="Rivera-Colon A.G."/>
            <person name="Rayamajhi N."/>
            <person name="Minhas B.F."/>
            <person name="Madrigal G."/>
            <person name="Bilyk K.T."/>
            <person name="Yoon V."/>
            <person name="Hune M."/>
            <person name="Gregory S."/>
            <person name="Cheng C.H.C."/>
            <person name="Catchen J.M."/>
        </authorList>
    </citation>
    <scope>NUCLEOTIDE SEQUENCE [LARGE SCALE GENOMIC DNA]</scope>
    <source>
        <strain evidence="1">JMC-PN-2008</strain>
    </source>
</reference>
<proteinExistence type="predicted"/>
<reference evidence="1 2" key="1">
    <citation type="journal article" date="2023" name="Genes (Basel)">
        <title>Chromosome-Level Genome Assembly and Circadian Gene Repertoire of the Patagonia Blennie Eleginops maclovinus-The Closest Ancestral Proxy of Antarctic Cryonotothenioids.</title>
        <authorList>
            <person name="Cheng C.C."/>
            <person name="Rivera-Colon A.G."/>
            <person name="Minhas B.F."/>
            <person name="Wilson L."/>
            <person name="Rayamajhi N."/>
            <person name="Vargas-Chacoff L."/>
            <person name="Catchen J.M."/>
        </authorList>
    </citation>
    <scope>NUCLEOTIDE SEQUENCE [LARGE SCALE GENOMIC DNA]</scope>
    <source>
        <strain evidence="1">JMC-PN-2008</strain>
    </source>
</reference>
<dbReference type="EMBL" id="JAUZQC010000019">
    <property type="protein sequence ID" value="KAK5853652.1"/>
    <property type="molecule type" value="Genomic_DNA"/>
</dbReference>
<sequence>MDTRSKYKLSTNTMVTQALRQGHSHRLSSSLALCKSQRIQSSKATPLCTSAVLDSQAGRRGEGLIWGPGGQGTWL</sequence>
<protein>
    <submittedName>
        <fullName evidence="1">Uncharacterized protein</fullName>
    </submittedName>
</protein>
<evidence type="ECO:0000313" key="1">
    <source>
        <dbReference type="EMBL" id="KAK5853652.1"/>
    </source>
</evidence>
<evidence type="ECO:0000313" key="2">
    <source>
        <dbReference type="Proteomes" id="UP001346869"/>
    </source>
</evidence>
<dbReference type="AlphaFoldDB" id="A0AAN7X1V7"/>
<organism evidence="1 2">
    <name type="scientific">Eleginops maclovinus</name>
    <name type="common">Patagonian blennie</name>
    <name type="synonym">Eleginus maclovinus</name>
    <dbReference type="NCBI Taxonomy" id="56733"/>
    <lineage>
        <taxon>Eukaryota</taxon>
        <taxon>Metazoa</taxon>
        <taxon>Chordata</taxon>
        <taxon>Craniata</taxon>
        <taxon>Vertebrata</taxon>
        <taxon>Euteleostomi</taxon>
        <taxon>Actinopterygii</taxon>
        <taxon>Neopterygii</taxon>
        <taxon>Teleostei</taxon>
        <taxon>Neoteleostei</taxon>
        <taxon>Acanthomorphata</taxon>
        <taxon>Eupercaria</taxon>
        <taxon>Perciformes</taxon>
        <taxon>Notothenioidei</taxon>
        <taxon>Eleginopidae</taxon>
        <taxon>Eleginops</taxon>
    </lineage>
</organism>
<gene>
    <name evidence="1" type="ORF">PBY51_014787</name>
</gene>
<accession>A0AAN7X1V7</accession>
<dbReference type="Proteomes" id="UP001346869">
    <property type="component" value="Unassembled WGS sequence"/>
</dbReference>
<name>A0AAN7X1V7_ELEMC</name>
<keyword evidence="2" id="KW-1185">Reference proteome</keyword>
<comment type="caution">
    <text evidence="1">The sequence shown here is derived from an EMBL/GenBank/DDBJ whole genome shotgun (WGS) entry which is preliminary data.</text>
</comment>